<evidence type="ECO:0000313" key="1">
    <source>
        <dbReference type="EMBL" id="GAX27733.1"/>
    </source>
</evidence>
<name>A0A1Z5KN22_FISSO</name>
<protein>
    <submittedName>
        <fullName evidence="1">Uncharacterized protein</fullName>
    </submittedName>
</protein>
<dbReference type="InParanoid" id="A0A1Z5KN22"/>
<proteinExistence type="predicted"/>
<reference evidence="1 2" key="1">
    <citation type="journal article" date="2015" name="Plant Cell">
        <title>Oil accumulation by the oleaginous diatom Fistulifera solaris as revealed by the genome and transcriptome.</title>
        <authorList>
            <person name="Tanaka T."/>
            <person name="Maeda Y."/>
            <person name="Veluchamy A."/>
            <person name="Tanaka M."/>
            <person name="Abida H."/>
            <person name="Marechal E."/>
            <person name="Bowler C."/>
            <person name="Muto M."/>
            <person name="Sunaga Y."/>
            <person name="Tanaka M."/>
            <person name="Yoshino T."/>
            <person name="Taniguchi T."/>
            <person name="Fukuda Y."/>
            <person name="Nemoto M."/>
            <person name="Matsumoto M."/>
            <person name="Wong P.S."/>
            <person name="Aburatani S."/>
            <person name="Fujibuchi W."/>
        </authorList>
    </citation>
    <scope>NUCLEOTIDE SEQUENCE [LARGE SCALE GENOMIC DNA]</scope>
    <source>
        <strain evidence="1 2">JPCC DA0580</strain>
    </source>
</reference>
<accession>A0A1Z5KN22</accession>
<dbReference type="AlphaFoldDB" id="A0A1Z5KN22"/>
<comment type="caution">
    <text evidence="1">The sequence shown here is derived from an EMBL/GenBank/DDBJ whole genome shotgun (WGS) entry which is preliminary data.</text>
</comment>
<sequence length="482" mass="53746">MSITDDTSILLGVIPSDLCDHEQLAHFGHVNAPTYQLLRNPTSLIEFDRYKHEMAIWMDNGTLVYVVPHGGRVGRGFVILSVCGYSFSVVITGTSDHAIVDTAIFFISLHETAAHVDDSDVSIDAYATPDVEFYNLTLTAQQSDFLASGSLPIGVVFSSCEFEDGGTAYVSALEKRKSSFGSLSLNVNVPFDDDNLMRLAQVDMLETLFTECWPGDLAFLPFSAKAGFLEYDIPVSALEAGDLGSVDILTKKLCIVVSEYDGQRFPSKPVLSLLRRIADWGQFVELQLRFNFYEKYMAIPDCVVQGIISAVIANRGLKILDLFTYDGDLEWGPHLSTLLYSLREHSGLSTLKVSAHNLNRDSFYYEVRQLLSHNRNIKVIDSSGKVFSDGSSIDELYSFNEFYRGSANLSSNPPPESDRLSLVATALVKRASSDFRHTALLLSNHSDVLHGFVQLHFDDDHVDEETSSRYDHNICSKRRRRL</sequence>
<keyword evidence="2" id="KW-1185">Reference proteome</keyword>
<evidence type="ECO:0000313" key="2">
    <source>
        <dbReference type="Proteomes" id="UP000198406"/>
    </source>
</evidence>
<dbReference type="Proteomes" id="UP000198406">
    <property type="component" value="Unassembled WGS sequence"/>
</dbReference>
<organism evidence="1 2">
    <name type="scientific">Fistulifera solaris</name>
    <name type="common">Oleaginous diatom</name>
    <dbReference type="NCBI Taxonomy" id="1519565"/>
    <lineage>
        <taxon>Eukaryota</taxon>
        <taxon>Sar</taxon>
        <taxon>Stramenopiles</taxon>
        <taxon>Ochrophyta</taxon>
        <taxon>Bacillariophyta</taxon>
        <taxon>Bacillariophyceae</taxon>
        <taxon>Bacillariophycidae</taxon>
        <taxon>Naviculales</taxon>
        <taxon>Naviculaceae</taxon>
        <taxon>Fistulifera</taxon>
    </lineage>
</organism>
<dbReference type="EMBL" id="BDSP01000259">
    <property type="protein sequence ID" value="GAX27733.1"/>
    <property type="molecule type" value="Genomic_DNA"/>
</dbReference>
<gene>
    <name evidence="1" type="ORF">FisN_13Hu168</name>
</gene>